<dbReference type="InterPro" id="IPR000322">
    <property type="entry name" value="Glyco_hydro_31_TIM"/>
</dbReference>
<dbReference type="SUPFAM" id="SSF51445">
    <property type="entry name" value="(Trans)glycosidases"/>
    <property type="match status" value="1"/>
</dbReference>
<dbReference type="CDD" id="cd14752">
    <property type="entry name" value="GH31_N"/>
    <property type="match status" value="1"/>
</dbReference>
<dbReference type="GO" id="GO:0004553">
    <property type="term" value="F:hydrolase activity, hydrolyzing O-glycosyl compounds"/>
    <property type="evidence" value="ECO:0007669"/>
    <property type="project" value="InterPro"/>
</dbReference>
<dbReference type="InterPro" id="IPR011013">
    <property type="entry name" value="Gal_mutarotase_sf_dom"/>
</dbReference>
<dbReference type="GO" id="GO:0030246">
    <property type="term" value="F:carbohydrate binding"/>
    <property type="evidence" value="ECO:0007669"/>
    <property type="project" value="InterPro"/>
</dbReference>
<sequence>IENGRLVISISTEKQSYNRFQLMLQADAGEQIFGCGEQYSRLNLRGKKVPIWISEPGVGRRFDPLTIGFALKTKHLPRWFNTYISMPSWVSSVGMYCHSTSSAYTVLDFKKRDRHGIYVWEIPEKIIIGVEDSLAGAVGGLSDYLGRQPPPPEWIYEGMMLGLQGGKDIVAKNAEKVSAAGVKINAVWCQDWEGIRKTSFGKQLRWAWEYDEQLYPELPEFIEELKKKGIRYLAYNNTFLTPGSAMFAEAREKGYLVKKKNMIDIGMSGWMADMGEMIPHDCGLDSGEAGTTYHNKYPLF</sequence>
<dbReference type="PANTHER" id="PTHR46959:SF2">
    <property type="entry name" value="SULFOQUINOVOSIDASE"/>
    <property type="match status" value="1"/>
</dbReference>
<dbReference type="InterPro" id="IPR017853">
    <property type="entry name" value="GH"/>
</dbReference>
<evidence type="ECO:0000259" key="2">
    <source>
        <dbReference type="Pfam" id="PF01055"/>
    </source>
</evidence>
<dbReference type="PANTHER" id="PTHR46959">
    <property type="entry name" value="SULFOQUINOVOSIDASE"/>
    <property type="match status" value="1"/>
</dbReference>
<name>X1AER4_9ZZZZ</name>
<dbReference type="AlphaFoldDB" id="X1AER4"/>
<dbReference type="SUPFAM" id="SSF74650">
    <property type="entry name" value="Galactose mutarotase-like"/>
    <property type="match status" value="1"/>
</dbReference>
<dbReference type="Gene3D" id="3.20.20.80">
    <property type="entry name" value="Glycosidases"/>
    <property type="match status" value="1"/>
</dbReference>
<accession>X1AER4</accession>
<feature type="domain" description="Glycoside hydrolase family 31 TIM barrel" evidence="2">
    <location>
        <begin position="166"/>
        <end position="261"/>
    </location>
</feature>
<feature type="non-terminal residue" evidence="3">
    <location>
        <position position="1"/>
    </location>
</feature>
<dbReference type="EMBL" id="BART01008074">
    <property type="protein sequence ID" value="GAG68307.1"/>
    <property type="molecule type" value="Genomic_DNA"/>
</dbReference>
<dbReference type="Pfam" id="PF01055">
    <property type="entry name" value="Glyco_hydro_31_2nd"/>
    <property type="match status" value="1"/>
</dbReference>
<proteinExistence type="inferred from homology"/>
<comment type="caution">
    <text evidence="3">The sequence shown here is derived from an EMBL/GenBank/DDBJ whole genome shotgun (WGS) entry which is preliminary data.</text>
</comment>
<comment type="similarity">
    <text evidence="1">Belongs to the glycosyl hydrolase 31 family.</text>
</comment>
<evidence type="ECO:0000256" key="1">
    <source>
        <dbReference type="ARBA" id="ARBA00007806"/>
    </source>
</evidence>
<dbReference type="InterPro" id="IPR052990">
    <property type="entry name" value="Sulfoquinovosidase_GH31"/>
</dbReference>
<evidence type="ECO:0000313" key="3">
    <source>
        <dbReference type="EMBL" id="GAG68307.1"/>
    </source>
</evidence>
<organism evidence="3">
    <name type="scientific">marine sediment metagenome</name>
    <dbReference type="NCBI Taxonomy" id="412755"/>
    <lineage>
        <taxon>unclassified sequences</taxon>
        <taxon>metagenomes</taxon>
        <taxon>ecological metagenomes</taxon>
    </lineage>
</organism>
<dbReference type="GO" id="GO:0005975">
    <property type="term" value="P:carbohydrate metabolic process"/>
    <property type="evidence" value="ECO:0007669"/>
    <property type="project" value="InterPro"/>
</dbReference>
<gene>
    <name evidence="3" type="ORF">S01H4_18236</name>
</gene>
<reference evidence="3" key="1">
    <citation type="journal article" date="2014" name="Front. Microbiol.">
        <title>High frequency of phylogenetically diverse reductive dehalogenase-homologous genes in deep subseafloor sedimentary metagenomes.</title>
        <authorList>
            <person name="Kawai M."/>
            <person name="Futagami T."/>
            <person name="Toyoda A."/>
            <person name="Takaki Y."/>
            <person name="Nishi S."/>
            <person name="Hori S."/>
            <person name="Arai W."/>
            <person name="Tsubouchi T."/>
            <person name="Morono Y."/>
            <person name="Uchiyama I."/>
            <person name="Ito T."/>
            <person name="Fujiyama A."/>
            <person name="Inagaki F."/>
            <person name="Takami H."/>
        </authorList>
    </citation>
    <scope>NUCLEOTIDE SEQUENCE</scope>
    <source>
        <strain evidence="3">Expedition CK06-06</strain>
    </source>
</reference>
<protein>
    <recommendedName>
        <fullName evidence="2">Glycoside hydrolase family 31 TIM barrel domain-containing protein</fullName>
    </recommendedName>
</protein>
<dbReference type="Gene3D" id="2.60.40.1760">
    <property type="entry name" value="glycosyl hydrolase (family 31)"/>
    <property type="match status" value="1"/>
</dbReference>